<evidence type="ECO:0000313" key="2">
    <source>
        <dbReference type="EMBL" id="MBX71805.1"/>
    </source>
</evidence>
<accession>A0A2P2QXY8</accession>
<organism evidence="2">
    <name type="scientific">Rhizophora mucronata</name>
    <name type="common">Asiatic mangrove</name>
    <dbReference type="NCBI Taxonomy" id="61149"/>
    <lineage>
        <taxon>Eukaryota</taxon>
        <taxon>Viridiplantae</taxon>
        <taxon>Streptophyta</taxon>
        <taxon>Embryophyta</taxon>
        <taxon>Tracheophyta</taxon>
        <taxon>Spermatophyta</taxon>
        <taxon>Magnoliopsida</taxon>
        <taxon>eudicotyledons</taxon>
        <taxon>Gunneridae</taxon>
        <taxon>Pentapetalae</taxon>
        <taxon>rosids</taxon>
        <taxon>fabids</taxon>
        <taxon>Malpighiales</taxon>
        <taxon>Rhizophoraceae</taxon>
        <taxon>Rhizophora</taxon>
    </lineage>
</organism>
<name>A0A2P2QXY8_RHIMU</name>
<evidence type="ECO:0000256" key="1">
    <source>
        <dbReference type="SAM" id="Phobius"/>
    </source>
</evidence>
<keyword evidence="1" id="KW-0812">Transmembrane</keyword>
<keyword evidence="1" id="KW-1133">Transmembrane helix</keyword>
<protein>
    <submittedName>
        <fullName evidence="2">Uncharacterized protein</fullName>
    </submittedName>
</protein>
<reference evidence="2" key="1">
    <citation type="submission" date="2018-02" db="EMBL/GenBank/DDBJ databases">
        <title>Rhizophora mucronata_Transcriptome.</title>
        <authorList>
            <person name="Meera S.P."/>
            <person name="Sreeshan A."/>
            <person name="Augustine A."/>
        </authorList>
    </citation>
    <scope>NUCLEOTIDE SEQUENCE</scope>
    <source>
        <tissue evidence="2">Leaf</tissue>
    </source>
</reference>
<proteinExistence type="predicted"/>
<dbReference type="EMBL" id="GGEC01091321">
    <property type="protein sequence ID" value="MBX71805.1"/>
    <property type="molecule type" value="Transcribed_RNA"/>
</dbReference>
<keyword evidence="1" id="KW-0472">Membrane</keyword>
<dbReference type="AlphaFoldDB" id="A0A2P2QXY8"/>
<feature type="transmembrane region" description="Helical" evidence="1">
    <location>
        <begin position="12"/>
        <end position="32"/>
    </location>
</feature>
<sequence>MGFTSMGLWHHTQYFLGITSVFGIVHTILGNLKMQNFNFLFFH</sequence>